<organism evidence="12 13">
    <name type="scientific">Thermosulfidibacter takaii (strain DSM 17441 / JCM 13301 / NBRC 103674 / ABI70S6)</name>
    <dbReference type="NCBI Taxonomy" id="1298851"/>
    <lineage>
        <taxon>Bacteria</taxon>
        <taxon>Pseudomonadati</taxon>
        <taxon>Thermosulfidibacterota</taxon>
        <taxon>Thermosulfidibacteria</taxon>
        <taxon>Thermosulfidibacterales</taxon>
        <taxon>Thermosulfidibacteraceae</taxon>
    </lineage>
</organism>
<dbReference type="EMBL" id="AP013035">
    <property type="protein sequence ID" value="BAT71211.1"/>
    <property type="molecule type" value="Genomic_DNA"/>
</dbReference>
<evidence type="ECO:0000256" key="1">
    <source>
        <dbReference type="ARBA" id="ARBA00004162"/>
    </source>
</evidence>
<dbReference type="STRING" id="1298851.TST_0403"/>
<keyword evidence="9" id="KW-0811">Translocation</keyword>
<dbReference type="AlphaFoldDB" id="A0A0S3QS85"/>
<protein>
    <recommendedName>
        <fullName evidence="3">Sec translocon accessory complex subunit YajC</fullName>
    </recommendedName>
</protein>
<keyword evidence="8 11" id="KW-1133">Transmembrane helix</keyword>
<dbReference type="PANTHER" id="PTHR33909">
    <property type="entry name" value="SEC TRANSLOCON ACCESSORY COMPLEX SUBUNIT YAJC"/>
    <property type="match status" value="1"/>
</dbReference>
<keyword evidence="5" id="KW-1003">Cell membrane</keyword>
<dbReference type="Proteomes" id="UP000063234">
    <property type="component" value="Chromosome"/>
</dbReference>
<dbReference type="PATRIC" id="fig|1298851.3.peg.414"/>
<proteinExistence type="inferred from homology"/>
<keyword evidence="6 11" id="KW-0812">Transmembrane</keyword>
<dbReference type="NCBIfam" id="TIGR00739">
    <property type="entry name" value="yajC"/>
    <property type="match status" value="1"/>
</dbReference>
<comment type="subcellular location">
    <subcellularLocation>
        <location evidence="1">Cell membrane</location>
        <topology evidence="1">Single-pass membrane protein</topology>
    </subcellularLocation>
</comment>
<dbReference type="InterPro" id="IPR003849">
    <property type="entry name" value="Preprotein_translocase_YajC"/>
</dbReference>
<evidence type="ECO:0000256" key="2">
    <source>
        <dbReference type="ARBA" id="ARBA00006742"/>
    </source>
</evidence>
<sequence>MLSLLVSVAYAAGSATASRPSGWIQLIPLILIFVVFWFILIWPQQRRQKQHRKMLESLKKGDKVVTIGGIYGVVTHIGDNTVIIKVDDNTKLEVSKAAIANIVERKS</sequence>
<dbReference type="GO" id="GO:0015031">
    <property type="term" value="P:protein transport"/>
    <property type="evidence" value="ECO:0007669"/>
    <property type="project" value="UniProtKB-KW"/>
</dbReference>
<dbReference type="PRINTS" id="PR01853">
    <property type="entry name" value="YAJCTRNLCASE"/>
</dbReference>
<evidence type="ECO:0000256" key="3">
    <source>
        <dbReference type="ARBA" id="ARBA00014962"/>
    </source>
</evidence>
<reference evidence="13" key="1">
    <citation type="journal article" date="2018" name="Science">
        <title>A primordial and reversible TCA cycle in a facultatively chemolithoautotrophic thermophile.</title>
        <authorList>
            <person name="Nunoura T."/>
            <person name="Chikaraishi Y."/>
            <person name="Izaki R."/>
            <person name="Suwa T."/>
            <person name="Sato T."/>
            <person name="Harada T."/>
            <person name="Mori K."/>
            <person name="Kato Y."/>
            <person name="Miyazaki M."/>
            <person name="Shimamura S."/>
            <person name="Yanagawa K."/>
            <person name="Shuto A."/>
            <person name="Ohkouchi N."/>
            <person name="Fujita N."/>
            <person name="Takaki Y."/>
            <person name="Atomi H."/>
            <person name="Takai K."/>
        </authorList>
    </citation>
    <scope>NUCLEOTIDE SEQUENCE [LARGE SCALE GENOMIC DNA]</scope>
    <source>
        <strain evidence="13">DSM 17441 / JCM 13301 / NBRC 103674 / ABI70S6</strain>
    </source>
</reference>
<accession>A0A0S3QS85</accession>
<evidence type="ECO:0000256" key="9">
    <source>
        <dbReference type="ARBA" id="ARBA00023010"/>
    </source>
</evidence>
<evidence type="ECO:0000256" key="4">
    <source>
        <dbReference type="ARBA" id="ARBA00022448"/>
    </source>
</evidence>
<comment type="similarity">
    <text evidence="2">Belongs to the YajC family.</text>
</comment>
<evidence type="ECO:0000313" key="12">
    <source>
        <dbReference type="EMBL" id="BAT71211.1"/>
    </source>
</evidence>
<keyword evidence="7" id="KW-0653">Protein transport</keyword>
<dbReference type="SMART" id="SM01323">
    <property type="entry name" value="YajC"/>
    <property type="match status" value="1"/>
</dbReference>
<keyword evidence="13" id="KW-1185">Reference proteome</keyword>
<keyword evidence="10 11" id="KW-0472">Membrane</keyword>
<dbReference type="KEGG" id="ttk:TST_0403"/>
<name>A0A0S3QS85_THET7</name>
<dbReference type="RefSeq" id="WP_068549131.1">
    <property type="nucleotide sequence ID" value="NZ_AP013035.1"/>
</dbReference>
<evidence type="ECO:0000256" key="7">
    <source>
        <dbReference type="ARBA" id="ARBA00022927"/>
    </source>
</evidence>
<evidence type="ECO:0000256" key="8">
    <source>
        <dbReference type="ARBA" id="ARBA00022989"/>
    </source>
</evidence>
<keyword evidence="4" id="KW-0813">Transport</keyword>
<evidence type="ECO:0000313" key="13">
    <source>
        <dbReference type="Proteomes" id="UP000063234"/>
    </source>
</evidence>
<evidence type="ECO:0000256" key="5">
    <source>
        <dbReference type="ARBA" id="ARBA00022475"/>
    </source>
</evidence>
<feature type="transmembrane region" description="Helical" evidence="11">
    <location>
        <begin position="23"/>
        <end position="43"/>
    </location>
</feature>
<evidence type="ECO:0000256" key="6">
    <source>
        <dbReference type="ARBA" id="ARBA00022692"/>
    </source>
</evidence>
<gene>
    <name evidence="12" type="primary">yajC</name>
    <name evidence="12" type="ORF">TST_0403</name>
</gene>
<evidence type="ECO:0000256" key="10">
    <source>
        <dbReference type="ARBA" id="ARBA00023136"/>
    </source>
</evidence>
<dbReference type="Pfam" id="PF02699">
    <property type="entry name" value="YajC"/>
    <property type="match status" value="1"/>
</dbReference>
<dbReference type="PANTHER" id="PTHR33909:SF1">
    <property type="entry name" value="SEC TRANSLOCON ACCESSORY COMPLEX SUBUNIT YAJC"/>
    <property type="match status" value="1"/>
</dbReference>
<evidence type="ECO:0000256" key="11">
    <source>
        <dbReference type="SAM" id="Phobius"/>
    </source>
</evidence>
<dbReference type="GO" id="GO:0005886">
    <property type="term" value="C:plasma membrane"/>
    <property type="evidence" value="ECO:0007669"/>
    <property type="project" value="UniProtKB-SubCell"/>
</dbReference>